<comment type="caution">
    <text evidence="3">The sequence shown here is derived from an EMBL/GenBank/DDBJ whole genome shotgun (WGS) entry which is preliminary data.</text>
</comment>
<gene>
    <name evidence="3" type="ORF">Pfl04_12350</name>
</gene>
<dbReference type="Pfam" id="PF13302">
    <property type="entry name" value="Acetyltransf_3"/>
    <property type="match status" value="2"/>
</dbReference>
<organism evidence="3 4">
    <name type="scientific">Planosporangium flavigriseum</name>
    <dbReference type="NCBI Taxonomy" id="373681"/>
    <lineage>
        <taxon>Bacteria</taxon>
        <taxon>Bacillati</taxon>
        <taxon>Actinomycetota</taxon>
        <taxon>Actinomycetes</taxon>
        <taxon>Micromonosporales</taxon>
        <taxon>Micromonosporaceae</taxon>
        <taxon>Planosporangium</taxon>
    </lineage>
</organism>
<dbReference type="InterPro" id="IPR016181">
    <property type="entry name" value="Acyl_CoA_acyltransferase"/>
</dbReference>
<feature type="domain" description="N-acetyltransferase" evidence="2">
    <location>
        <begin position="29"/>
        <end position="189"/>
    </location>
</feature>
<feature type="domain" description="N-acetyltransferase" evidence="2">
    <location>
        <begin position="216"/>
        <end position="382"/>
    </location>
</feature>
<dbReference type="InterPro" id="IPR051908">
    <property type="entry name" value="Ribosomal_N-acetyltransferase"/>
</dbReference>
<evidence type="ECO:0000313" key="4">
    <source>
        <dbReference type="Proteomes" id="UP000653674"/>
    </source>
</evidence>
<sequence>MLLTERGFPPQANGSGRIHSMDSIEAGPVTLRQLGSGDIADITAGCNNALVQRFLPQLPRPYTEADARFFVGEYAPAQWAAGGAQFAIADPLTDRLLGCVGVHPRGRGAGEIGYWVAPWGRGRRAAANAARAVSAWAFEQGYARLEIRTELANSPSQRVAIAAGYAREGVQRGGGQGRGGTRYDLITWGRLATDPPGPTPRLLPDLPGGELSDGTVTLRPIGVEDTEDVLRTHQLPEVVAAQMPPEPFTPERAARRCAHAESNWLAGAQATLSIRDAVTDAFAGEIGLYYAEPPTGQAMIGYDLDPAWRGRGYASRAVRLLTAWAFERTGIARIIAGTAPENIASQRVLEAAGFRREGYQRSRLPGVSGARIDDLLYALLPDDPVVTPTRTPWQ</sequence>
<dbReference type="PANTHER" id="PTHR43441">
    <property type="entry name" value="RIBOSOMAL-PROTEIN-SERINE ACETYLTRANSFERASE"/>
    <property type="match status" value="1"/>
</dbReference>
<dbReference type="InterPro" id="IPR000182">
    <property type="entry name" value="GNAT_dom"/>
</dbReference>
<dbReference type="GO" id="GO:0008999">
    <property type="term" value="F:protein-N-terminal-alanine acetyltransferase activity"/>
    <property type="evidence" value="ECO:0007669"/>
    <property type="project" value="TreeGrafter"/>
</dbReference>
<dbReference type="PROSITE" id="PS51186">
    <property type="entry name" value="GNAT"/>
    <property type="match status" value="2"/>
</dbReference>
<dbReference type="Proteomes" id="UP000653674">
    <property type="component" value="Unassembled WGS sequence"/>
</dbReference>
<keyword evidence="4" id="KW-1185">Reference proteome</keyword>
<evidence type="ECO:0000256" key="1">
    <source>
        <dbReference type="SAM" id="MobiDB-lite"/>
    </source>
</evidence>
<accession>A0A8J3LSH5</accession>
<dbReference type="EMBL" id="BONU01000005">
    <property type="protein sequence ID" value="GIG72831.1"/>
    <property type="molecule type" value="Genomic_DNA"/>
</dbReference>
<proteinExistence type="predicted"/>
<dbReference type="GO" id="GO:1990189">
    <property type="term" value="F:protein N-terminal-serine acetyltransferase activity"/>
    <property type="evidence" value="ECO:0007669"/>
    <property type="project" value="TreeGrafter"/>
</dbReference>
<dbReference type="AlphaFoldDB" id="A0A8J3LSH5"/>
<evidence type="ECO:0000259" key="2">
    <source>
        <dbReference type="PROSITE" id="PS51186"/>
    </source>
</evidence>
<dbReference type="Gene3D" id="3.40.630.30">
    <property type="match status" value="2"/>
</dbReference>
<protein>
    <recommendedName>
        <fullName evidence="2">N-acetyltransferase domain-containing protein</fullName>
    </recommendedName>
</protein>
<name>A0A8J3LSH5_9ACTN</name>
<evidence type="ECO:0000313" key="3">
    <source>
        <dbReference type="EMBL" id="GIG72831.1"/>
    </source>
</evidence>
<dbReference type="PANTHER" id="PTHR43441:SF10">
    <property type="entry name" value="ACETYLTRANSFERASE"/>
    <property type="match status" value="1"/>
</dbReference>
<feature type="region of interest" description="Disordered" evidence="1">
    <location>
        <begin position="1"/>
        <end position="20"/>
    </location>
</feature>
<dbReference type="CDD" id="cd04301">
    <property type="entry name" value="NAT_SF"/>
    <property type="match status" value="1"/>
</dbReference>
<dbReference type="SUPFAM" id="SSF55729">
    <property type="entry name" value="Acyl-CoA N-acyltransferases (Nat)"/>
    <property type="match status" value="2"/>
</dbReference>
<reference evidence="3" key="1">
    <citation type="submission" date="2021-01" db="EMBL/GenBank/DDBJ databases">
        <title>Whole genome shotgun sequence of Planosporangium flavigriseum NBRC 105377.</title>
        <authorList>
            <person name="Komaki H."/>
            <person name="Tamura T."/>
        </authorList>
    </citation>
    <scope>NUCLEOTIDE SEQUENCE</scope>
    <source>
        <strain evidence="3">NBRC 105377</strain>
    </source>
</reference>
<dbReference type="GO" id="GO:0005737">
    <property type="term" value="C:cytoplasm"/>
    <property type="evidence" value="ECO:0007669"/>
    <property type="project" value="TreeGrafter"/>
</dbReference>